<evidence type="ECO:0000256" key="1">
    <source>
        <dbReference type="ARBA" id="ARBA00022485"/>
    </source>
</evidence>
<dbReference type="OrthoDB" id="9765258at2"/>
<evidence type="ECO:0000313" key="8">
    <source>
        <dbReference type="EMBL" id="OEJ67501.1"/>
    </source>
</evidence>
<dbReference type="AlphaFoldDB" id="A0A1E5Q7Z7"/>
<dbReference type="Proteomes" id="UP000095347">
    <property type="component" value="Unassembled WGS sequence"/>
</dbReference>
<evidence type="ECO:0000256" key="4">
    <source>
        <dbReference type="ARBA" id="ARBA00023004"/>
    </source>
</evidence>
<dbReference type="FunFam" id="1.10.1060.10:FF:000012">
    <property type="entry name" value="Glycolate oxidase iron-sulfur subunit"/>
    <property type="match status" value="1"/>
</dbReference>
<evidence type="ECO:0000313" key="9">
    <source>
        <dbReference type="Proteomes" id="UP000095347"/>
    </source>
</evidence>
<dbReference type="PROSITE" id="PS00198">
    <property type="entry name" value="4FE4S_FER_1"/>
    <property type="match status" value="2"/>
</dbReference>
<dbReference type="PROSITE" id="PS51379">
    <property type="entry name" value="4FE4S_FER_2"/>
    <property type="match status" value="2"/>
</dbReference>
<evidence type="ECO:0000256" key="5">
    <source>
        <dbReference type="ARBA" id="ARBA00023014"/>
    </source>
</evidence>
<keyword evidence="6" id="KW-0249">Electron transport</keyword>
<dbReference type="PANTHER" id="PTHR32479">
    <property type="entry name" value="GLYCOLATE OXIDASE IRON-SULFUR SUBUNIT"/>
    <property type="match status" value="1"/>
</dbReference>
<dbReference type="NCBIfam" id="NF008434">
    <property type="entry name" value="PRK11274.1"/>
    <property type="match status" value="1"/>
</dbReference>
<dbReference type="InterPro" id="IPR017896">
    <property type="entry name" value="4Fe4S_Fe-S-bd"/>
</dbReference>
<dbReference type="GO" id="GO:0051539">
    <property type="term" value="F:4 iron, 4 sulfur cluster binding"/>
    <property type="evidence" value="ECO:0007669"/>
    <property type="project" value="UniProtKB-UniRule"/>
</dbReference>
<name>A0A1E5Q7Z7_9PROT</name>
<feature type="domain" description="4Fe-4S ferredoxin-type" evidence="7">
    <location>
        <begin position="13"/>
        <end position="45"/>
    </location>
</feature>
<comment type="catalytic activity">
    <reaction evidence="6">
        <text>glycolate + A = glyoxylate + AH2</text>
        <dbReference type="Rhea" id="RHEA:21264"/>
        <dbReference type="ChEBI" id="CHEBI:13193"/>
        <dbReference type="ChEBI" id="CHEBI:17499"/>
        <dbReference type="ChEBI" id="CHEBI:29805"/>
        <dbReference type="ChEBI" id="CHEBI:36655"/>
        <dbReference type="EC" id="1.1.99.14"/>
    </reaction>
</comment>
<evidence type="ECO:0000256" key="6">
    <source>
        <dbReference type="PIRNR" id="PIRNR000139"/>
    </source>
</evidence>
<dbReference type="InterPro" id="IPR017900">
    <property type="entry name" value="4Fe4S_Fe_S_CS"/>
</dbReference>
<keyword evidence="4 6" id="KW-0408">Iron</keyword>
<reference evidence="9" key="1">
    <citation type="submission" date="2016-07" db="EMBL/GenBank/DDBJ databases">
        <authorList>
            <person name="Florea S."/>
            <person name="Webb J.S."/>
            <person name="Jaromczyk J."/>
            <person name="Schardl C.L."/>
        </authorList>
    </citation>
    <scope>NUCLEOTIDE SEQUENCE [LARGE SCALE GENOMIC DNA]</scope>
    <source>
        <strain evidence="9">MV-1</strain>
    </source>
</reference>
<dbReference type="STRING" id="28181.BEN30_08655"/>
<dbReference type="Pfam" id="PF02754">
    <property type="entry name" value="CCG"/>
    <property type="match status" value="2"/>
</dbReference>
<dbReference type="Pfam" id="PF13183">
    <property type="entry name" value="Fer4_8"/>
    <property type="match status" value="1"/>
</dbReference>
<dbReference type="EMBL" id="MCGG01000021">
    <property type="protein sequence ID" value="OEJ67501.1"/>
    <property type="molecule type" value="Genomic_DNA"/>
</dbReference>
<comment type="cofactor">
    <cofactor evidence="6">
        <name>[4Fe-4S] cluster</name>
        <dbReference type="ChEBI" id="CHEBI:49883"/>
    </cofactor>
    <text evidence="6">Binds 2 [4Fe-4S] clusters.</text>
</comment>
<keyword evidence="2 6" id="KW-0479">Metal-binding</keyword>
<dbReference type="Gene3D" id="1.10.1060.10">
    <property type="entry name" value="Alpha-helical ferredoxin"/>
    <property type="match status" value="1"/>
</dbReference>
<gene>
    <name evidence="8" type="ORF">BEN30_08655</name>
</gene>
<dbReference type="GO" id="GO:0046872">
    <property type="term" value="F:metal ion binding"/>
    <property type="evidence" value="ECO:0007669"/>
    <property type="project" value="UniProtKB-UniRule"/>
</dbReference>
<dbReference type="RefSeq" id="WP_069957653.1">
    <property type="nucleotide sequence ID" value="NZ_MCGG01000021.1"/>
</dbReference>
<keyword evidence="3" id="KW-0677">Repeat</keyword>
<keyword evidence="9" id="KW-1185">Reference proteome</keyword>
<dbReference type="PANTHER" id="PTHR32479:SF17">
    <property type="entry name" value="GLYCOLATE OXIDASE IRON-SULFUR SUBUNIT"/>
    <property type="match status" value="1"/>
</dbReference>
<keyword evidence="1 6" id="KW-0004">4Fe-4S</keyword>
<evidence type="ECO:0000256" key="3">
    <source>
        <dbReference type="ARBA" id="ARBA00022737"/>
    </source>
</evidence>
<comment type="catalytic activity">
    <reaction evidence="6">
        <text>(R)-lactate + A = pyruvate + AH2</text>
        <dbReference type="Rhea" id="RHEA:15089"/>
        <dbReference type="ChEBI" id="CHEBI:13193"/>
        <dbReference type="ChEBI" id="CHEBI:15361"/>
        <dbReference type="ChEBI" id="CHEBI:16004"/>
        <dbReference type="ChEBI" id="CHEBI:17499"/>
    </reaction>
</comment>
<protein>
    <recommendedName>
        <fullName evidence="6">Glycolate oxidase iron-sulfur subunit</fullName>
        <ecNumber evidence="6">1.1.99.14</ecNumber>
    </recommendedName>
</protein>
<feature type="domain" description="4Fe-4S ferredoxin-type" evidence="7">
    <location>
        <begin position="66"/>
        <end position="96"/>
    </location>
</feature>
<dbReference type="InterPro" id="IPR004017">
    <property type="entry name" value="Cys_rich_dom"/>
</dbReference>
<evidence type="ECO:0000259" key="7">
    <source>
        <dbReference type="PROSITE" id="PS51379"/>
    </source>
</evidence>
<dbReference type="PIRSF" id="PIRSF000139">
    <property type="entry name" value="Glc_ox_4Fe-4S"/>
    <property type="match status" value="1"/>
</dbReference>
<sequence>METRFSPTQLHEAPIKISNDILRTCVHCGFCTATCPTYVVLGDELDSPRGRIYLIKDMLESQQPVPASTVKHIDRCLSCLSCMTTCPSGVDYMHLVDYARVHIEKTHKRPLAETMLRTVLAFVLPKPTVFRWSLVGARFMKPLAFLLPGRLKGMIAMSPPRLPKADPVTLVQARAEGKARLRVALLAGCAQQVLAPRINRAAAGVLSRLGCDVFEADGVGCCGALTHHMGKEHAALEQARLNIQAWEHAQPDVIAITASGCGSTVKDYGFMLKDDPVWADRAAKISALARDVSEVVAELGLSGVQDFSKPRVAYHAPCSLQHGQKNLAGPSDLLRAAGFEVFTPKDAHLCCGSAGTYNLMQPELATELGTRKADSLEALNADVIATGNIGCLIQIGSYAGTKVVHTVELLDWALGGPSPLETK</sequence>
<dbReference type="EC" id="1.1.99.14" evidence="6"/>
<dbReference type="InterPro" id="IPR009051">
    <property type="entry name" value="Helical_ferredxn"/>
</dbReference>
<dbReference type="GO" id="GO:0019154">
    <property type="term" value="F:glycolate dehydrogenase activity"/>
    <property type="evidence" value="ECO:0007669"/>
    <property type="project" value="UniProtKB-EC"/>
</dbReference>
<comment type="caution">
    <text evidence="8">The sequence shown here is derived from an EMBL/GenBank/DDBJ whole genome shotgun (WGS) entry which is preliminary data.</text>
</comment>
<dbReference type="SUPFAM" id="SSF54862">
    <property type="entry name" value="4Fe-4S ferredoxins"/>
    <property type="match status" value="1"/>
</dbReference>
<dbReference type="InterPro" id="IPR012257">
    <property type="entry name" value="Glc_ox_4Fe-4S"/>
</dbReference>
<keyword evidence="6" id="KW-0813">Transport</keyword>
<keyword evidence="5 6" id="KW-0411">Iron-sulfur</keyword>
<proteinExistence type="predicted"/>
<organism evidence="8 9">
    <name type="scientific">Magnetovibrio blakemorei</name>
    <dbReference type="NCBI Taxonomy" id="28181"/>
    <lineage>
        <taxon>Bacteria</taxon>
        <taxon>Pseudomonadati</taxon>
        <taxon>Pseudomonadota</taxon>
        <taxon>Alphaproteobacteria</taxon>
        <taxon>Rhodospirillales</taxon>
        <taxon>Magnetovibrionaceae</taxon>
        <taxon>Magnetovibrio</taxon>
    </lineage>
</organism>
<evidence type="ECO:0000256" key="2">
    <source>
        <dbReference type="ARBA" id="ARBA00022723"/>
    </source>
</evidence>
<comment type="function">
    <text evidence="6">Component of a complex that catalyzes the oxidation of glycolate to glyoxylate.</text>
</comment>
<accession>A0A1E5Q7Z7</accession>